<evidence type="ECO:0000256" key="8">
    <source>
        <dbReference type="PROSITE-ProRule" id="PRU00339"/>
    </source>
</evidence>
<dbReference type="SUPFAM" id="SSF48452">
    <property type="entry name" value="TPR-like"/>
    <property type="match status" value="2"/>
</dbReference>
<evidence type="ECO:0000256" key="7">
    <source>
        <dbReference type="ARBA" id="ARBA00038030"/>
    </source>
</evidence>
<keyword evidence="11" id="KW-1185">Reference proteome</keyword>
<name>A0A2S9XCP0_9BACT</name>
<dbReference type="Pfam" id="PF13432">
    <property type="entry name" value="TPR_16"/>
    <property type="match status" value="2"/>
</dbReference>
<accession>A0A2S9XCP0</accession>
<dbReference type="Proteomes" id="UP000237968">
    <property type="component" value="Unassembled WGS sequence"/>
</dbReference>
<dbReference type="OrthoDB" id="101857at2"/>
<evidence type="ECO:0000256" key="2">
    <source>
        <dbReference type="ARBA" id="ARBA00022692"/>
    </source>
</evidence>
<comment type="similarity">
    <text evidence="7">Belongs to the Tom70 family.</text>
</comment>
<dbReference type="AlphaFoldDB" id="A0A2S9XCP0"/>
<evidence type="ECO:0000313" key="10">
    <source>
        <dbReference type="EMBL" id="PRP90615.1"/>
    </source>
</evidence>
<gene>
    <name evidence="10" type="primary">bepA_12</name>
    <name evidence="10" type="ORF">ENSA5_63220</name>
</gene>
<feature type="chain" id="PRO_5015407451" evidence="9">
    <location>
        <begin position="19"/>
        <end position="395"/>
    </location>
</feature>
<feature type="signal peptide" evidence="9">
    <location>
        <begin position="1"/>
        <end position="18"/>
    </location>
</feature>
<comment type="caution">
    <text evidence="10">The sequence shown here is derived from an EMBL/GenBank/DDBJ whole genome shotgun (WGS) entry which is preliminary data.</text>
</comment>
<dbReference type="Pfam" id="PF14559">
    <property type="entry name" value="TPR_19"/>
    <property type="match status" value="1"/>
</dbReference>
<keyword evidence="3" id="KW-0677">Repeat</keyword>
<keyword evidence="5" id="KW-1133">Transmembrane helix</keyword>
<feature type="repeat" description="TPR" evidence="8">
    <location>
        <begin position="91"/>
        <end position="124"/>
    </location>
</feature>
<keyword evidence="2" id="KW-0812">Transmembrane</keyword>
<dbReference type="EMBL" id="PVNK01000276">
    <property type="protein sequence ID" value="PRP90615.1"/>
    <property type="molecule type" value="Genomic_DNA"/>
</dbReference>
<sequence length="395" mass="41955">MNKLLRVLSPALVFALLACDGGGTTNPNEVDGELGEGELSGEGPGGVGALTADIADADPKVVEAEALLDQGKAEQALALLDDAIANNPSNARFHYVRGNALTYLDDDAGAEAAYARAIELAPEDPLPYSALGQLLAFRDGATAKDKERAIEQFQAALKLDPKLAPAHQSLGVVLIALGQQQLAVEALENADRLAGGVETAYLLAQAHGELGNLQQAVDYAKIAVEYEPEASGVDLRLLYARLLMKQGEADEAAREFERAGELVPDSPPLRLEVARGLLELGKPDAAMVHMQWLIETLPKEIPVIVNHGRILVAQGKAKQAIARFDEALAIQADSRAALTYKIEAQVAAKRCKDARKTFDQLSAALDWTPADVEAAKPDALPRALQKAQGFLAPCK</sequence>
<dbReference type="Gene3D" id="1.25.40.10">
    <property type="entry name" value="Tetratricopeptide repeat domain"/>
    <property type="match status" value="3"/>
</dbReference>
<proteinExistence type="inferred from homology"/>
<keyword evidence="10" id="KW-0645">Protease</keyword>
<keyword evidence="10" id="KW-0378">Hydrolase</keyword>
<evidence type="ECO:0000256" key="6">
    <source>
        <dbReference type="ARBA" id="ARBA00023136"/>
    </source>
</evidence>
<evidence type="ECO:0000256" key="1">
    <source>
        <dbReference type="ARBA" id="ARBA00004167"/>
    </source>
</evidence>
<feature type="repeat" description="TPR" evidence="8">
    <location>
        <begin position="233"/>
        <end position="266"/>
    </location>
</feature>
<keyword evidence="6" id="KW-0472">Membrane</keyword>
<dbReference type="InterPro" id="IPR019734">
    <property type="entry name" value="TPR_rpt"/>
</dbReference>
<dbReference type="GO" id="GO:0016020">
    <property type="term" value="C:membrane"/>
    <property type="evidence" value="ECO:0007669"/>
    <property type="project" value="UniProtKB-SubCell"/>
</dbReference>
<comment type="subcellular location">
    <subcellularLocation>
        <location evidence="1">Membrane</location>
        <topology evidence="1">Single-pass membrane protein</topology>
    </subcellularLocation>
</comment>
<keyword evidence="9" id="KW-0732">Signal</keyword>
<evidence type="ECO:0000256" key="4">
    <source>
        <dbReference type="ARBA" id="ARBA00022803"/>
    </source>
</evidence>
<evidence type="ECO:0000256" key="5">
    <source>
        <dbReference type="ARBA" id="ARBA00022989"/>
    </source>
</evidence>
<dbReference type="PANTHER" id="PTHR46208">
    <property type="entry name" value="MITOCHONDRIAL IMPORT RECEPTOR SUBUNIT TOM70"/>
    <property type="match status" value="1"/>
</dbReference>
<reference evidence="10 11" key="1">
    <citation type="submission" date="2018-03" db="EMBL/GenBank/DDBJ databases">
        <title>Draft Genome Sequences of the Obligatory Marine Myxobacteria Enhygromyxa salina SWB005.</title>
        <authorList>
            <person name="Poehlein A."/>
            <person name="Moghaddam J.A."/>
            <person name="Harms H."/>
            <person name="Alanjari M."/>
            <person name="Koenig G.M."/>
            <person name="Daniel R."/>
            <person name="Schaeberle T.F."/>
        </authorList>
    </citation>
    <scope>NUCLEOTIDE SEQUENCE [LARGE SCALE GENOMIC DNA]</scope>
    <source>
        <strain evidence="10 11">SWB005</strain>
    </source>
</reference>
<dbReference type="GO" id="GO:0008233">
    <property type="term" value="F:peptidase activity"/>
    <property type="evidence" value="ECO:0007669"/>
    <property type="project" value="UniProtKB-KW"/>
</dbReference>
<dbReference type="GO" id="GO:0006508">
    <property type="term" value="P:proteolysis"/>
    <property type="evidence" value="ECO:0007669"/>
    <property type="project" value="UniProtKB-KW"/>
</dbReference>
<dbReference type="PROSITE" id="PS50005">
    <property type="entry name" value="TPR"/>
    <property type="match status" value="3"/>
</dbReference>
<evidence type="ECO:0000256" key="3">
    <source>
        <dbReference type="ARBA" id="ARBA00022737"/>
    </source>
</evidence>
<dbReference type="InterPro" id="IPR011990">
    <property type="entry name" value="TPR-like_helical_dom_sf"/>
</dbReference>
<dbReference type="SMART" id="SM00028">
    <property type="entry name" value="TPR"/>
    <property type="match status" value="6"/>
</dbReference>
<protein>
    <submittedName>
        <fullName evidence="10">Beta-barrel assembly-enhancing protease</fullName>
        <ecNumber evidence="10">3.4.-.-</ecNumber>
    </submittedName>
</protein>
<dbReference type="EC" id="3.4.-.-" evidence="10"/>
<organism evidence="10 11">
    <name type="scientific">Enhygromyxa salina</name>
    <dbReference type="NCBI Taxonomy" id="215803"/>
    <lineage>
        <taxon>Bacteria</taxon>
        <taxon>Pseudomonadati</taxon>
        <taxon>Myxococcota</taxon>
        <taxon>Polyangia</taxon>
        <taxon>Nannocystales</taxon>
        <taxon>Nannocystaceae</taxon>
        <taxon>Enhygromyxa</taxon>
    </lineage>
</organism>
<feature type="repeat" description="TPR" evidence="8">
    <location>
        <begin position="197"/>
        <end position="230"/>
    </location>
</feature>
<dbReference type="PROSITE" id="PS51257">
    <property type="entry name" value="PROKAR_LIPOPROTEIN"/>
    <property type="match status" value="1"/>
</dbReference>
<keyword evidence="4 8" id="KW-0802">TPR repeat</keyword>
<evidence type="ECO:0000313" key="11">
    <source>
        <dbReference type="Proteomes" id="UP000237968"/>
    </source>
</evidence>
<dbReference type="PANTHER" id="PTHR46208:SF1">
    <property type="entry name" value="MITOCHONDRIAL IMPORT RECEPTOR SUBUNIT TOM70"/>
    <property type="match status" value="1"/>
</dbReference>
<dbReference type="RefSeq" id="WP_106395495.1">
    <property type="nucleotide sequence ID" value="NZ_PVNK01000276.1"/>
</dbReference>
<evidence type="ECO:0000256" key="9">
    <source>
        <dbReference type="SAM" id="SignalP"/>
    </source>
</evidence>